<dbReference type="STRING" id="1333998.M2A_0062"/>
<evidence type="ECO:0000313" key="2">
    <source>
        <dbReference type="EMBL" id="GAK43563.1"/>
    </source>
</evidence>
<accession>A0A081B695</accession>
<keyword evidence="1" id="KW-0732">Signal</keyword>
<dbReference type="eggNOG" id="COG4313">
    <property type="taxonomic scope" value="Bacteria"/>
</dbReference>
<sequence length="377" mass="40960">MIFEKKRPGAKPGARFAALFGAAFAAFGSAPLQADPMHGVDVYRADGHAPMGVMGDHMHKTGEFMMSFRQMHMEMEGNRSGTSSISAEEIVTSVPNVHFGKPMQPPTLRVVPQDMSMDMYMAGFMYAPSDWLTLTAMGMFLEKEMEALTFQGMAGTARLGTFTTRSSGFGDTKVAGLLRLDHSETWQVHLNLGLSLPTGSITEEDDVLTPMNTRPVMRLPYGMQLGSGTFDLEPGITYTDRQGDFSWGGQARATLRLGSNDEGYTFGDIGRLTGWAAYQWAPWISTSLRALGEVEGSIDGQDARIAGPTQAADPANYGGKRIMLSAGVNLIGQSDTLDGALASHRLGIEFGLPAYQDLNGPQMERDWTLTIGWQKSF</sequence>
<dbReference type="RefSeq" id="WP_052379073.1">
    <property type="nucleotide sequence ID" value="NZ_BBIO01000001.1"/>
</dbReference>
<evidence type="ECO:0000313" key="3">
    <source>
        <dbReference type="Proteomes" id="UP000028702"/>
    </source>
</evidence>
<reference evidence="2 3" key="1">
    <citation type="submission" date="2014-07" db="EMBL/GenBank/DDBJ databases">
        <title>Tepidicaulis marinum gen. nov., sp. nov., a novel marine bacterium denitrifying nitrate to nitrous oxide strictly under microaerobic conditions.</title>
        <authorList>
            <person name="Takeuchi M."/>
            <person name="Yamagishi T."/>
            <person name="Kamagata Y."/>
            <person name="Oshima K."/>
            <person name="Hattori M."/>
            <person name="Katayama T."/>
            <person name="Hanada S."/>
            <person name="Tamaki H."/>
            <person name="Marumo K."/>
            <person name="Maeda H."/>
            <person name="Nedachi M."/>
            <person name="Iwasaki W."/>
            <person name="Suwa Y."/>
            <person name="Sakata S."/>
        </authorList>
    </citation>
    <scope>NUCLEOTIDE SEQUENCE [LARGE SCALE GENOMIC DNA]</scope>
    <source>
        <strain evidence="2 3">MA2</strain>
    </source>
</reference>
<keyword evidence="3" id="KW-1185">Reference proteome</keyword>
<proteinExistence type="predicted"/>
<feature type="signal peptide" evidence="1">
    <location>
        <begin position="1"/>
        <end position="34"/>
    </location>
</feature>
<dbReference type="Proteomes" id="UP000028702">
    <property type="component" value="Unassembled WGS sequence"/>
</dbReference>
<protein>
    <submittedName>
        <fullName evidence="2">Alpha amylase domain-containing protein</fullName>
    </submittedName>
</protein>
<dbReference type="EMBL" id="BBIO01000001">
    <property type="protein sequence ID" value="GAK43563.1"/>
    <property type="molecule type" value="Genomic_DNA"/>
</dbReference>
<feature type="chain" id="PRO_5001754813" evidence="1">
    <location>
        <begin position="35"/>
        <end position="377"/>
    </location>
</feature>
<evidence type="ECO:0000256" key="1">
    <source>
        <dbReference type="SAM" id="SignalP"/>
    </source>
</evidence>
<name>A0A081B695_9HYPH</name>
<organism evidence="2 3">
    <name type="scientific">Tepidicaulis marinus</name>
    <dbReference type="NCBI Taxonomy" id="1333998"/>
    <lineage>
        <taxon>Bacteria</taxon>
        <taxon>Pseudomonadati</taxon>
        <taxon>Pseudomonadota</taxon>
        <taxon>Alphaproteobacteria</taxon>
        <taxon>Hyphomicrobiales</taxon>
        <taxon>Parvibaculaceae</taxon>
        <taxon>Tepidicaulis</taxon>
    </lineage>
</organism>
<dbReference type="AlphaFoldDB" id="A0A081B695"/>
<gene>
    <name evidence="2" type="ORF">M2A_0062</name>
</gene>
<comment type="caution">
    <text evidence="2">The sequence shown here is derived from an EMBL/GenBank/DDBJ whole genome shotgun (WGS) entry which is preliminary data.</text>
</comment>